<proteinExistence type="predicted"/>
<dbReference type="AlphaFoldDB" id="A0A382KFI0"/>
<sequence length="311" mass="36724">MNASGAVYYNTHELLNGLMLDHYGNLHKRMKGYSQPLSEICELLEINKAKIISRLALYHIDGRLAGRNPIPPKGIEINPKWCGREILERNKKEDYKFFYDVCNHTFGKKIYCTRDPFEYALSWGIRNISGKFNVYTIEERIETHGQDAIYEIDLEFMEAKLEQYKRYLYWVTDNFPDAIEIKYEDIHSNIDLLLANLTGEDFDMRKDWGTSLQEYSTLLYKISLIYNPALRYSDNLVDYQKVLVHQKKLFSFGMPIKMNTLKDKRKKVINFSSCLDKYNTWAESTNEFSKIQDDEISERIAKENEIYELVD</sequence>
<accession>A0A382KFI0</accession>
<protein>
    <submittedName>
        <fullName evidence="1">Uncharacterized protein</fullName>
    </submittedName>
</protein>
<evidence type="ECO:0000313" key="1">
    <source>
        <dbReference type="EMBL" id="SVC22112.1"/>
    </source>
</evidence>
<dbReference type="EMBL" id="UINC01079776">
    <property type="protein sequence ID" value="SVC22112.1"/>
    <property type="molecule type" value="Genomic_DNA"/>
</dbReference>
<name>A0A382KFI0_9ZZZZ</name>
<gene>
    <name evidence="1" type="ORF">METZ01_LOCUS274966</name>
</gene>
<organism evidence="1">
    <name type="scientific">marine metagenome</name>
    <dbReference type="NCBI Taxonomy" id="408172"/>
    <lineage>
        <taxon>unclassified sequences</taxon>
        <taxon>metagenomes</taxon>
        <taxon>ecological metagenomes</taxon>
    </lineage>
</organism>
<reference evidence="1" key="1">
    <citation type="submission" date="2018-05" db="EMBL/GenBank/DDBJ databases">
        <authorList>
            <person name="Lanie J.A."/>
            <person name="Ng W.-L."/>
            <person name="Kazmierczak K.M."/>
            <person name="Andrzejewski T.M."/>
            <person name="Davidsen T.M."/>
            <person name="Wayne K.J."/>
            <person name="Tettelin H."/>
            <person name="Glass J.I."/>
            <person name="Rusch D."/>
            <person name="Podicherti R."/>
            <person name="Tsui H.-C.T."/>
            <person name="Winkler M.E."/>
        </authorList>
    </citation>
    <scope>NUCLEOTIDE SEQUENCE</scope>
</reference>